<dbReference type="AlphaFoldDB" id="A0AA38I1N5"/>
<feature type="domain" description="Chitin-binding type-2" evidence="2">
    <location>
        <begin position="90"/>
        <end position="150"/>
    </location>
</feature>
<evidence type="ECO:0000313" key="3">
    <source>
        <dbReference type="EMBL" id="KAJ3645149.1"/>
    </source>
</evidence>
<evidence type="ECO:0000313" key="4">
    <source>
        <dbReference type="Proteomes" id="UP001168821"/>
    </source>
</evidence>
<accession>A0AA38I1N5</accession>
<organism evidence="3 4">
    <name type="scientific">Zophobas morio</name>
    <dbReference type="NCBI Taxonomy" id="2755281"/>
    <lineage>
        <taxon>Eukaryota</taxon>
        <taxon>Metazoa</taxon>
        <taxon>Ecdysozoa</taxon>
        <taxon>Arthropoda</taxon>
        <taxon>Hexapoda</taxon>
        <taxon>Insecta</taxon>
        <taxon>Pterygota</taxon>
        <taxon>Neoptera</taxon>
        <taxon>Endopterygota</taxon>
        <taxon>Coleoptera</taxon>
        <taxon>Polyphaga</taxon>
        <taxon>Cucujiformia</taxon>
        <taxon>Tenebrionidae</taxon>
        <taxon>Zophobas</taxon>
    </lineage>
</organism>
<proteinExistence type="predicted"/>
<dbReference type="GO" id="GO:0005576">
    <property type="term" value="C:extracellular region"/>
    <property type="evidence" value="ECO:0007669"/>
    <property type="project" value="InterPro"/>
</dbReference>
<gene>
    <name evidence="3" type="ORF">Zmor_022833</name>
</gene>
<dbReference type="Gene3D" id="2.170.140.10">
    <property type="entry name" value="Chitin binding domain"/>
    <property type="match status" value="1"/>
</dbReference>
<dbReference type="Proteomes" id="UP001168821">
    <property type="component" value="Unassembled WGS sequence"/>
</dbReference>
<sequence>MVLKMRTLCLITVIATVCHATVAPKQPPKHCTQPGPLCETCVNIVTCIQNSDGTWTKNNIGTCSDKSEKCFNGTCTTDYEPICDGTADLDFLCQKVGIFPDPFYCNEFVLCVDKAHGKLVPFVNECGDGYGYNPGTSACDVQLDGGQCTEGQYPVPPCNYIGQSGALDENDSIYYTCEQYSKIKDVLYPVLDRCPHGEVYRDYGCHENGSEGSATTAE</sequence>
<dbReference type="InterPro" id="IPR036508">
    <property type="entry name" value="Chitin-bd_dom_sf"/>
</dbReference>
<protein>
    <recommendedName>
        <fullName evidence="2">Chitin-binding type-2 domain-containing protein</fullName>
    </recommendedName>
</protein>
<evidence type="ECO:0000256" key="1">
    <source>
        <dbReference type="SAM" id="SignalP"/>
    </source>
</evidence>
<keyword evidence="1" id="KW-0732">Signal</keyword>
<dbReference type="SUPFAM" id="SSF57625">
    <property type="entry name" value="Invertebrate chitin-binding proteins"/>
    <property type="match status" value="1"/>
</dbReference>
<name>A0AA38I1N5_9CUCU</name>
<evidence type="ECO:0000259" key="2">
    <source>
        <dbReference type="PROSITE" id="PS50940"/>
    </source>
</evidence>
<feature type="signal peptide" evidence="1">
    <location>
        <begin position="1"/>
        <end position="20"/>
    </location>
</feature>
<dbReference type="InterPro" id="IPR002557">
    <property type="entry name" value="Chitin-bd_dom"/>
</dbReference>
<comment type="caution">
    <text evidence="3">The sequence shown here is derived from an EMBL/GenBank/DDBJ whole genome shotgun (WGS) entry which is preliminary data.</text>
</comment>
<feature type="chain" id="PRO_5041234818" description="Chitin-binding type-2 domain-containing protein" evidence="1">
    <location>
        <begin position="21"/>
        <end position="218"/>
    </location>
</feature>
<keyword evidence="4" id="KW-1185">Reference proteome</keyword>
<dbReference type="SMART" id="SM00494">
    <property type="entry name" value="ChtBD2"/>
    <property type="match status" value="1"/>
</dbReference>
<dbReference type="PROSITE" id="PS50940">
    <property type="entry name" value="CHIT_BIND_II"/>
    <property type="match status" value="1"/>
</dbReference>
<dbReference type="EMBL" id="JALNTZ010000007">
    <property type="protein sequence ID" value="KAJ3645149.1"/>
    <property type="molecule type" value="Genomic_DNA"/>
</dbReference>
<reference evidence="3" key="1">
    <citation type="journal article" date="2023" name="G3 (Bethesda)">
        <title>Whole genome assemblies of Zophobas morio and Tenebrio molitor.</title>
        <authorList>
            <person name="Kaur S."/>
            <person name="Stinson S.A."/>
            <person name="diCenzo G.C."/>
        </authorList>
    </citation>
    <scope>NUCLEOTIDE SEQUENCE</scope>
    <source>
        <strain evidence="3">QUZm001</strain>
    </source>
</reference>
<dbReference type="GO" id="GO:0008061">
    <property type="term" value="F:chitin binding"/>
    <property type="evidence" value="ECO:0007669"/>
    <property type="project" value="InterPro"/>
</dbReference>